<accession>A0A915NLB1</accession>
<dbReference type="Pfam" id="PF21413">
    <property type="entry name" value="SHQ1-like_CS"/>
    <property type="match status" value="1"/>
</dbReference>
<feature type="region of interest" description="Disordered" evidence="3">
    <location>
        <begin position="110"/>
        <end position="155"/>
    </location>
</feature>
<dbReference type="GO" id="GO:0005737">
    <property type="term" value="C:cytoplasm"/>
    <property type="evidence" value="ECO:0007669"/>
    <property type="project" value="TreeGrafter"/>
</dbReference>
<dbReference type="PANTHER" id="PTHR12967">
    <property type="entry name" value="PROTEIN SHQ1 HOMOLOG"/>
    <property type="match status" value="1"/>
</dbReference>
<evidence type="ECO:0000256" key="2">
    <source>
        <dbReference type="ARBA" id="ARBA00013750"/>
    </source>
</evidence>
<dbReference type="GO" id="GO:0005654">
    <property type="term" value="C:nucleoplasm"/>
    <property type="evidence" value="ECO:0007669"/>
    <property type="project" value="TreeGrafter"/>
</dbReference>
<dbReference type="InterPro" id="IPR048696">
    <property type="entry name" value="SHQ1-like_CS"/>
</dbReference>
<reference evidence="7" key="1">
    <citation type="submission" date="2022-11" db="UniProtKB">
        <authorList>
            <consortium name="WormBaseParasite"/>
        </authorList>
    </citation>
    <scope>IDENTIFICATION</scope>
</reference>
<protein>
    <recommendedName>
        <fullName evidence="2">Protein SHQ1 homolog</fullName>
    </recommendedName>
</protein>
<name>A0A915NLB1_9BILA</name>
<evidence type="ECO:0000259" key="4">
    <source>
        <dbReference type="Pfam" id="PF04925"/>
    </source>
</evidence>
<evidence type="ECO:0000259" key="5">
    <source>
        <dbReference type="Pfam" id="PF21413"/>
    </source>
</evidence>
<dbReference type="InterPro" id="IPR039742">
    <property type="entry name" value="Shq1"/>
</dbReference>
<evidence type="ECO:0000256" key="1">
    <source>
        <dbReference type="ARBA" id="ARBA00005607"/>
    </source>
</evidence>
<comment type="similarity">
    <text evidence="1">Belongs to the SHQ1 family.</text>
</comment>
<dbReference type="AlphaFoldDB" id="A0A915NLB1"/>
<dbReference type="WBParaSite" id="scf7180000418428.g2389">
    <property type="protein sequence ID" value="scf7180000418428.g2389"/>
    <property type="gene ID" value="scf7180000418428.g2389"/>
</dbReference>
<feature type="region of interest" description="Disordered" evidence="3">
    <location>
        <begin position="240"/>
        <end position="259"/>
    </location>
</feature>
<dbReference type="InterPro" id="IPR008978">
    <property type="entry name" value="HSP20-like_chaperone"/>
</dbReference>
<sequence>MRSTNINKQLKLAKINFAIKQTDFFKKMASKKGEENNDQFLEKMLKVQEKCTEHVFADTRRPLKRKRNETEVLAPQENFDLNREASVAFTPEPPINLNFSAVLNDLANHAPTRTSRTGDNYVTKRNKPGSKTNNDGDFEVEEENGSASEKRKKKKKKNVIYGDREFVFNASPYFLRLFLTGDVVDDETGTCEYNREFTICIPKKCKGEFFPRLEMLSELIKPQQQQKLPTAKSPIEIINSRENKTNEVEGSSQSFEEEEGEDSLINDESLFAKQTLYCPNTNNLTENNSKFGYGFGWVRNEVLGKFKEEIVDLIDLDDPENVLIEERSQKLKEFDEKHFSEQYYLADLFSQEQYQLDAMEFCFDKNRVKLTEEDFTDLKDLRIRKLDNFSKEINEKIALSLVDIIFGFAYDFRTTLGEHSVESGWTISKLSPSLTFLVKWSNIQEVISSTIRHSLVLPMIRNWELSLKVMQDVGTIIENGRSSILHVLLTCRRIFNKSGGEFRYLLNQLFIDDLCLWIQSVDEELILNLNKEFKNSVKTLEKSNILELDLEFIEAQAKLEMLKPLDSDDDE</sequence>
<feature type="domain" description="SHQ1-like CS" evidence="5">
    <location>
        <begin position="155"/>
        <end position="220"/>
    </location>
</feature>
<dbReference type="GO" id="GO:0000493">
    <property type="term" value="P:box H/ACA snoRNP assembly"/>
    <property type="evidence" value="ECO:0007669"/>
    <property type="project" value="InterPro"/>
</dbReference>
<dbReference type="InterPro" id="IPR007009">
    <property type="entry name" value="Shq1_C"/>
</dbReference>
<dbReference type="Pfam" id="PF04925">
    <property type="entry name" value="SHQ1"/>
    <property type="match status" value="1"/>
</dbReference>
<feature type="compositionally biased region" description="Polar residues" evidence="3">
    <location>
        <begin position="111"/>
        <end position="120"/>
    </location>
</feature>
<proteinExistence type="inferred from homology"/>
<evidence type="ECO:0000313" key="6">
    <source>
        <dbReference type="Proteomes" id="UP000887560"/>
    </source>
</evidence>
<dbReference type="Gene3D" id="2.60.40.790">
    <property type="match status" value="1"/>
</dbReference>
<feature type="domain" description="Shq1 C-terminal" evidence="4">
    <location>
        <begin position="366"/>
        <end position="545"/>
    </location>
</feature>
<evidence type="ECO:0000313" key="7">
    <source>
        <dbReference type="WBParaSite" id="scf7180000418428.g2389"/>
    </source>
</evidence>
<organism evidence="6 7">
    <name type="scientific">Meloidogyne floridensis</name>
    <dbReference type="NCBI Taxonomy" id="298350"/>
    <lineage>
        <taxon>Eukaryota</taxon>
        <taxon>Metazoa</taxon>
        <taxon>Ecdysozoa</taxon>
        <taxon>Nematoda</taxon>
        <taxon>Chromadorea</taxon>
        <taxon>Rhabditida</taxon>
        <taxon>Tylenchina</taxon>
        <taxon>Tylenchomorpha</taxon>
        <taxon>Tylenchoidea</taxon>
        <taxon>Meloidogynidae</taxon>
        <taxon>Meloidogyninae</taxon>
        <taxon>Meloidogyne</taxon>
    </lineage>
</organism>
<evidence type="ECO:0000256" key="3">
    <source>
        <dbReference type="SAM" id="MobiDB-lite"/>
    </source>
</evidence>
<dbReference type="Proteomes" id="UP000887560">
    <property type="component" value="Unplaced"/>
</dbReference>
<dbReference type="GO" id="GO:0051082">
    <property type="term" value="F:unfolded protein binding"/>
    <property type="evidence" value="ECO:0007669"/>
    <property type="project" value="TreeGrafter"/>
</dbReference>
<dbReference type="PANTHER" id="PTHR12967:SF0">
    <property type="entry name" value="PROTEIN SHQ1 HOMOLOG"/>
    <property type="match status" value="1"/>
</dbReference>
<keyword evidence="6" id="KW-1185">Reference proteome</keyword>